<dbReference type="SUPFAM" id="SSF51735">
    <property type="entry name" value="NAD(P)-binding Rossmann-fold domains"/>
    <property type="match status" value="1"/>
</dbReference>
<comment type="similarity">
    <text evidence="3 11">Belongs to the ketopantoate reductase family.</text>
</comment>
<keyword evidence="6 11" id="KW-0566">Pantothenate biosynthesis</keyword>
<feature type="domain" description="Ketopantoate reductase N-terminal" evidence="12">
    <location>
        <begin position="3"/>
        <end position="155"/>
    </location>
</feature>
<dbReference type="AlphaFoldDB" id="A0A509EB66"/>
<dbReference type="NCBIfam" id="TIGR00745">
    <property type="entry name" value="apbA_panE"/>
    <property type="match status" value="1"/>
</dbReference>
<dbReference type="OrthoDB" id="9796561at2"/>
<evidence type="ECO:0000256" key="4">
    <source>
        <dbReference type="ARBA" id="ARBA00013014"/>
    </source>
</evidence>
<dbReference type="EMBL" id="CABFPH010000023">
    <property type="protein sequence ID" value="VUD71477.1"/>
    <property type="molecule type" value="Genomic_DNA"/>
</dbReference>
<comment type="catalytic activity">
    <reaction evidence="10 11">
        <text>(R)-pantoate + NADP(+) = 2-dehydropantoate + NADPH + H(+)</text>
        <dbReference type="Rhea" id="RHEA:16233"/>
        <dbReference type="ChEBI" id="CHEBI:11561"/>
        <dbReference type="ChEBI" id="CHEBI:15378"/>
        <dbReference type="ChEBI" id="CHEBI:15980"/>
        <dbReference type="ChEBI" id="CHEBI:57783"/>
        <dbReference type="ChEBI" id="CHEBI:58349"/>
        <dbReference type="EC" id="1.1.1.169"/>
    </reaction>
</comment>
<evidence type="ECO:0000256" key="11">
    <source>
        <dbReference type="RuleBase" id="RU362068"/>
    </source>
</evidence>
<gene>
    <name evidence="14" type="ORF">MET9862_02059</name>
</gene>
<dbReference type="InterPro" id="IPR008927">
    <property type="entry name" value="6-PGluconate_DH-like_C_sf"/>
</dbReference>
<dbReference type="InterPro" id="IPR051402">
    <property type="entry name" value="KPR-Related"/>
</dbReference>
<keyword evidence="7 11" id="KW-0521">NADP</keyword>
<dbReference type="InterPro" id="IPR013328">
    <property type="entry name" value="6PGD_dom2"/>
</dbReference>
<sequence length="315" mass="32947">MRVLVVGAGATGGYFGARLAAIGRDVTFLVRPARAATLAAQGLVVKSPLGDLHLDQPKTITAEALRAGESAYDLVVLSCKAYDLDAALADMAPAVTEGTVILPILNGLRHLDALDIAFGPARVLGGSCAIISTVGQAGEIRHMSELCTITYGERDGGRSERVAAIDAVMQGAKFQARLSEKILLEMWEKWVFLATLAGSTTLMRASIGDILAAPGGRDLITGLHEECLAIAAANGHAPREKVSAQARATLTAERSPMTASMLRDILGGGRIEADHIVGDLIARGRAAEPSSADPLLGLVYTGLKAYEAKRAREAQ</sequence>
<dbReference type="GO" id="GO:0005737">
    <property type="term" value="C:cytoplasm"/>
    <property type="evidence" value="ECO:0007669"/>
    <property type="project" value="TreeGrafter"/>
</dbReference>
<dbReference type="PANTHER" id="PTHR21708">
    <property type="entry name" value="PROBABLE 2-DEHYDROPANTOATE 2-REDUCTASE"/>
    <property type="match status" value="1"/>
</dbReference>
<dbReference type="GO" id="GO:0015940">
    <property type="term" value="P:pantothenate biosynthetic process"/>
    <property type="evidence" value="ECO:0007669"/>
    <property type="project" value="UniProtKB-UniPathway"/>
</dbReference>
<evidence type="ECO:0000313" key="14">
    <source>
        <dbReference type="EMBL" id="VUD71477.1"/>
    </source>
</evidence>
<dbReference type="InterPro" id="IPR036291">
    <property type="entry name" value="NAD(P)-bd_dom_sf"/>
</dbReference>
<evidence type="ECO:0000259" key="12">
    <source>
        <dbReference type="Pfam" id="PF02558"/>
    </source>
</evidence>
<dbReference type="FunFam" id="3.40.50.720:FF:000307">
    <property type="entry name" value="2-dehydropantoate 2-reductase"/>
    <property type="match status" value="1"/>
</dbReference>
<keyword evidence="8 11" id="KW-0560">Oxidoreductase</keyword>
<dbReference type="Pfam" id="PF02558">
    <property type="entry name" value="ApbA"/>
    <property type="match status" value="1"/>
</dbReference>
<dbReference type="Proteomes" id="UP000410984">
    <property type="component" value="Unassembled WGS sequence"/>
</dbReference>
<dbReference type="InterPro" id="IPR013752">
    <property type="entry name" value="KPA_reductase"/>
</dbReference>
<evidence type="ECO:0000256" key="3">
    <source>
        <dbReference type="ARBA" id="ARBA00007870"/>
    </source>
</evidence>
<reference evidence="14 15" key="1">
    <citation type="submission" date="2019-06" db="EMBL/GenBank/DDBJ databases">
        <authorList>
            <person name="Rodrigo-Torres L."/>
            <person name="Arahal R. D."/>
            <person name="Lucena T."/>
        </authorList>
    </citation>
    <scope>NUCLEOTIDE SEQUENCE [LARGE SCALE GENOMIC DNA]</scope>
    <source>
        <strain evidence="14 15">SB0023/3</strain>
    </source>
</reference>
<evidence type="ECO:0000256" key="2">
    <source>
        <dbReference type="ARBA" id="ARBA00004994"/>
    </source>
</evidence>
<organism evidence="14 15">
    <name type="scientific">Methylobacterium symbioticum</name>
    <dbReference type="NCBI Taxonomy" id="2584084"/>
    <lineage>
        <taxon>Bacteria</taxon>
        <taxon>Pseudomonadati</taxon>
        <taxon>Pseudomonadota</taxon>
        <taxon>Alphaproteobacteria</taxon>
        <taxon>Hyphomicrobiales</taxon>
        <taxon>Methylobacteriaceae</taxon>
        <taxon>Methylobacterium</taxon>
    </lineage>
</organism>
<feature type="domain" description="Ketopantoate reductase C-terminal" evidence="13">
    <location>
        <begin position="182"/>
        <end position="288"/>
    </location>
</feature>
<accession>A0A509EB66</accession>
<evidence type="ECO:0000313" key="15">
    <source>
        <dbReference type="Proteomes" id="UP000410984"/>
    </source>
</evidence>
<dbReference type="Gene3D" id="3.40.50.720">
    <property type="entry name" value="NAD(P)-binding Rossmann-like Domain"/>
    <property type="match status" value="1"/>
</dbReference>
<dbReference type="Pfam" id="PF08546">
    <property type="entry name" value="ApbA_C"/>
    <property type="match status" value="1"/>
</dbReference>
<dbReference type="FunFam" id="1.10.1040.10:FF:000017">
    <property type="entry name" value="2-dehydropantoate 2-reductase"/>
    <property type="match status" value="1"/>
</dbReference>
<dbReference type="PANTHER" id="PTHR21708:SF26">
    <property type="entry name" value="2-DEHYDROPANTOATE 2-REDUCTASE"/>
    <property type="match status" value="1"/>
</dbReference>
<protein>
    <recommendedName>
        <fullName evidence="5 11">2-dehydropantoate 2-reductase</fullName>
        <ecNumber evidence="4 11">1.1.1.169</ecNumber>
    </recommendedName>
    <alternativeName>
        <fullName evidence="9 11">Ketopantoate reductase</fullName>
    </alternativeName>
</protein>
<evidence type="ECO:0000256" key="1">
    <source>
        <dbReference type="ARBA" id="ARBA00002919"/>
    </source>
</evidence>
<evidence type="ECO:0000256" key="5">
    <source>
        <dbReference type="ARBA" id="ARBA00019465"/>
    </source>
</evidence>
<evidence type="ECO:0000256" key="9">
    <source>
        <dbReference type="ARBA" id="ARBA00032024"/>
    </source>
</evidence>
<evidence type="ECO:0000259" key="13">
    <source>
        <dbReference type="Pfam" id="PF08546"/>
    </source>
</evidence>
<dbReference type="InterPro" id="IPR013332">
    <property type="entry name" value="KPR_N"/>
</dbReference>
<comment type="pathway">
    <text evidence="2 11">Cofactor biosynthesis; (R)-pantothenate biosynthesis; (R)-pantoate from 3-methyl-2-oxobutanoate: step 2/2.</text>
</comment>
<evidence type="ECO:0000256" key="6">
    <source>
        <dbReference type="ARBA" id="ARBA00022655"/>
    </source>
</evidence>
<comment type="function">
    <text evidence="1 11">Catalyzes the NADPH-dependent reduction of ketopantoate into pantoic acid.</text>
</comment>
<evidence type="ECO:0000256" key="10">
    <source>
        <dbReference type="ARBA" id="ARBA00048793"/>
    </source>
</evidence>
<dbReference type="SUPFAM" id="SSF48179">
    <property type="entry name" value="6-phosphogluconate dehydrogenase C-terminal domain-like"/>
    <property type="match status" value="1"/>
</dbReference>
<keyword evidence="15" id="KW-1185">Reference proteome</keyword>
<proteinExistence type="inferred from homology"/>
<dbReference type="RefSeq" id="WP_142582905.1">
    <property type="nucleotide sequence ID" value="NZ_CABFPH010000023.1"/>
</dbReference>
<dbReference type="UniPathway" id="UPA00028">
    <property type="reaction ID" value="UER00004"/>
</dbReference>
<dbReference type="InterPro" id="IPR003710">
    <property type="entry name" value="ApbA"/>
</dbReference>
<dbReference type="NCBIfam" id="NF005094">
    <property type="entry name" value="PRK06522.2-5"/>
    <property type="match status" value="1"/>
</dbReference>
<evidence type="ECO:0000256" key="8">
    <source>
        <dbReference type="ARBA" id="ARBA00023002"/>
    </source>
</evidence>
<evidence type="ECO:0000256" key="7">
    <source>
        <dbReference type="ARBA" id="ARBA00022857"/>
    </source>
</evidence>
<dbReference type="Gene3D" id="1.10.1040.10">
    <property type="entry name" value="N-(1-d-carboxylethyl)-l-norvaline Dehydrogenase, domain 2"/>
    <property type="match status" value="1"/>
</dbReference>
<dbReference type="GO" id="GO:0008677">
    <property type="term" value="F:2-dehydropantoate 2-reductase activity"/>
    <property type="evidence" value="ECO:0007669"/>
    <property type="project" value="UniProtKB-EC"/>
</dbReference>
<dbReference type="EC" id="1.1.1.169" evidence="4 11"/>
<name>A0A509EB66_9HYPH</name>